<protein>
    <submittedName>
        <fullName evidence="2">Uncharacterized protein</fullName>
    </submittedName>
</protein>
<evidence type="ECO:0000313" key="2">
    <source>
        <dbReference type="EMBL" id="TNN60396.1"/>
    </source>
</evidence>
<dbReference type="AlphaFoldDB" id="A0A4Z2H3K6"/>
<organism evidence="2 3">
    <name type="scientific">Liparis tanakae</name>
    <name type="common">Tanaka's snailfish</name>
    <dbReference type="NCBI Taxonomy" id="230148"/>
    <lineage>
        <taxon>Eukaryota</taxon>
        <taxon>Metazoa</taxon>
        <taxon>Chordata</taxon>
        <taxon>Craniata</taxon>
        <taxon>Vertebrata</taxon>
        <taxon>Euteleostomi</taxon>
        <taxon>Actinopterygii</taxon>
        <taxon>Neopterygii</taxon>
        <taxon>Teleostei</taxon>
        <taxon>Neoteleostei</taxon>
        <taxon>Acanthomorphata</taxon>
        <taxon>Eupercaria</taxon>
        <taxon>Perciformes</taxon>
        <taxon>Cottioidei</taxon>
        <taxon>Cottales</taxon>
        <taxon>Liparidae</taxon>
        <taxon>Liparis</taxon>
    </lineage>
</organism>
<sequence>MDHSTLQEEVRRDQVYRSDADGLLHVGSTSRRPGPGRREGRGGHGEAFATPTGFSFPSAIASLRSPAAARVNDGGGRRDEMGRWAGQLDVKRGDAGRGQGEII</sequence>
<evidence type="ECO:0000256" key="1">
    <source>
        <dbReference type="SAM" id="MobiDB-lite"/>
    </source>
</evidence>
<feature type="compositionally biased region" description="Basic and acidic residues" evidence="1">
    <location>
        <begin position="1"/>
        <end position="22"/>
    </location>
</feature>
<keyword evidence="3" id="KW-1185">Reference proteome</keyword>
<dbReference type="Proteomes" id="UP000314294">
    <property type="component" value="Unassembled WGS sequence"/>
</dbReference>
<gene>
    <name evidence="2" type="ORF">EYF80_029385</name>
</gene>
<proteinExistence type="predicted"/>
<accession>A0A4Z2H3K6</accession>
<reference evidence="2 3" key="1">
    <citation type="submission" date="2019-03" db="EMBL/GenBank/DDBJ databases">
        <title>First draft genome of Liparis tanakae, snailfish: a comprehensive survey of snailfish specific genes.</title>
        <authorList>
            <person name="Kim W."/>
            <person name="Song I."/>
            <person name="Jeong J.-H."/>
            <person name="Kim D."/>
            <person name="Kim S."/>
            <person name="Ryu S."/>
            <person name="Song J.Y."/>
            <person name="Lee S.K."/>
        </authorList>
    </citation>
    <scope>NUCLEOTIDE SEQUENCE [LARGE SCALE GENOMIC DNA]</scope>
    <source>
        <tissue evidence="2">Muscle</tissue>
    </source>
</reference>
<dbReference type="EMBL" id="SRLO01000334">
    <property type="protein sequence ID" value="TNN60396.1"/>
    <property type="molecule type" value="Genomic_DNA"/>
</dbReference>
<comment type="caution">
    <text evidence="2">The sequence shown here is derived from an EMBL/GenBank/DDBJ whole genome shotgun (WGS) entry which is preliminary data.</text>
</comment>
<name>A0A4Z2H3K6_9TELE</name>
<feature type="region of interest" description="Disordered" evidence="1">
    <location>
        <begin position="67"/>
        <end position="103"/>
    </location>
</feature>
<feature type="region of interest" description="Disordered" evidence="1">
    <location>
        <begin position="1"/>
        <end position="53"/>
    </location>
</feature>
<evidence type="ECO:0000313" key="3">
    <source>
        <dbReference type="Proteomes" id="UP000314294"/>
    </source>
</evidence>